<keyword evidence="3 5" id="KW-1133">Transmembrane helix</keyword>
<evidence type="ECO:0000256" key="3">
    <source>
        <dbReference type="ARBA" id="ARBA00022989"/>
    </source>
</evidence>
<evidence type="ECO:0000313" key="9">
    <source>
        <dbReference type="WBParaSite" id="ASIM_0001564501-mRNA-1"/>
    </source>
</evidence>
<dbReference type="EMBL" id="UYRR01032079">
    <property type="protein sequence ID" value="VDK54065.1"/>
    <property type="molecule type" value="Genomic_DNA"/>
</dbReference>
<evidence type="ECO:0000256" key="1">
    <source>
        <dbReference type="ARBA" id="ARBA00004141"/>
    </source>
</evidence>
<evidence type="ECO:0000256" key="4">
    <source>
        <dbReference type="ARBA" id="ARBA00023136"/>
    </source>
</evidence>
<dbReference type="Proteomes" id="UP000267096">
    <property type="component" value="Unassembled WGS sequence"/>
</dbReference>
<feature type="transmembrane region" description="Helical" evidence="5">
    <location>
        <begin position="166"/>
        <end position="184"/>
    </location>
</feature>
<protein>
    <submittedName>
        <fullName evidence="9">Aa_trans domain-containing protein</fullName>
    </submittedName>
</protein>
<feature type="transmembrane region" description="Helical" evidence="5">
    <location>
        <begin position="50"/>
        <end position="75"/>
    </location>
</feature>
<evidence type="ECO:0000259" key="6">
    <source>
        <dbReference type="Pfam" id="PF01490"/>
    </source>
</evidence>
<dbReference type="WBParaSite" id="ASIM_0001564501-mRNA-1">
    <property type="protein sequence ID" value="ASIM_0001564501-mRNA-1"/>
    <property type="gene ID" value="ASIM_0001564501"/>
</dbReference>
<dbReference type="PANTHER" id="PTHR22950:SF349">
    <property type="entry name" value="AMINO ACID TRANSPORTER TRANSMEMBRANE DOMAIN-CONTAINING PROTEIN"/>
    <property type="match status" value="1"/>
</dbReference>
<reference evidence="7 8" key="2">
    <citation type="submission" date="2018-11" db="EMBL/GenBank/DDBJ databases">
        <authorList>
            <consortium name="Pathogen Informatics"/>
        </authorList>
    </citation>
    <scope>NUCLEOTIDE SEQUENCE [LARGE SCALE GENOMIC DNA]</scope>
</reference>
<feature type="domain" description="Amino acid transporter transmembrane" evidence="6">
    <location>
        <begin position="4"/>
        <end position="188"/>
    </location>
</feature>
<keyword evidence="8" id="KW-1185">Reference proteome</keyword>
<keyword evidence="2 5" id="KW-0812">Transmembrane</keyword>
<dbReference type="Pfam" id="PF01490">
    <property type="entry name" value="Aa_trans"/>
    <property type="match status" value="1"/>
</dbReference>
<dbReference type="GO" id="GO:0015179">
    <property type="term" value="F:L-amino acid transmembrane transporter activity"/>
    <property type="evidence" value="ECO:0007669"/>
    <property type="project" value="TreeGrafter"/>
</dbReference>
<evidence type="ECO:0000256" key="2">
    <source>
        <dbReference type="ARBA" id="ARBA00022692"/>
    </source>
</evidence>
<dbReference type="GO" id="GO:0005774">
    <property type="term" value="C:vacuolar membrane"/>
    <property type="evidence" value="ECO:0007669"/>
    <property type="project" value="TreeGrafter"/>
</dbReference>
<organism evidence="9">
    <name type="scientific">Anisakis simplex</name>
    <name type="common">Herring worm</name>
    <dbReference type="NCBI Taxonomy" id="6269"/>
    <lineage>
        <taxon>Eukaryota</taxon>
        <taxon>Metazoa</taxon>
        <taxon>Ecdysozoa</taxon>
        <taxon>Nematoda</taxon>
        <taxon>Chromadorea</taxon>
        <taxon>Rhabditida</taxon>
        <taxon>Spirurina</taxon>
        <taxon>Ascaridomorpha</taxon>
        <taxon>Ascaridoidea</taxon>
        <taxon>Anisakidae</taxon>
        <taxon>Anisakis</taxon>
        <taxon>Anisakis simplex complex</taxon>
    </lineage>
</organism>
<feature type="transmembrane region" description="Helical" evidence="5">
    <location>
        <begin position="96"/>
        <end position="117"/>
    </location>
</feature>
<feature type="transmembrane region" description="Helical" evidence="5">
    <location>
        <begin position="7"/>
        <end position="30"/>
    </location>
</feature>
<evidence type="ECO:0000256" key="5">
    <source>
        <dbReference type="SAM" id="Phobius"/>
    </source>
</evidence>
<accession>A0A0M3K3V4</accession>
<name>A0A0M3K3V4_ANISI</name>
<comment type="subcellular location">
    <subcellularLocation>
        <location evidence="1">Membrane</location>
        <topology evidence="1">Multi-pass membrane protein</topology>
    </subcellularLocation>
</comment>
<keyword evidence="4 5" id="KW-0472">Membrane</keyword>
<dbReference type="PANTHER" id="PTHR22950">
    <property type="entry name" value="AMINO ACID TRANSPORTER"/>
    <property type="match status" value="1"/>
</dbReference>
<dbReference type="OrthoDB" id="1684102at2759"/>
<evidence type="ECO:0000313" key="8">
    <source>
        <dbReference type="Proteomes" id="UP000267096"/>
    </source>
</evidence>
<proteinExistence type="predicted"/>
<reference evidence="9" key="1">
    <citation type="submission" date="2017-02" db="UniProtKB">
        <authorList>
            <consortium name="WormBaseParasite"/>
        </authorList>
    </citation>
    <scope>IDENTIFICATION</scope>
</reference>
<feature type="transmembrane region" description="Helical" evidence="5">
    <location>
        <begin position="123"/>
        <end position="154"/>
    </location>
</feature>
<dbReference type="AlphaFoldDB" id="A0A0M3K3V4"/>
<dbReference type="InterPro" id="IPR013057">
    <property type="entry name" value="AA_transpt_TM"/>
</dbReference>
<sequence length="195" mass="20967">MTGFTGVLSTGMSLVTIVYAASGFFGYVTYGTSVEGSITLNLPSSPLYTLVKVMLVVVIYVGFVIQEYVIIDMLWPVVKDNIVKLSICSSSKKCVVIGNYAFRSLLVTIAMIVALAVPRLETIIPLVGICSSMLLAFVIPATLDTVTFLPCLIHTKASKWRIARKVIANVLLITMGLFGLIAGLRTSILELINGA</sequence>
<gene>
    <name evidence="7" type="ORF">ASIM_LOCUS15052</name>
</gene>
<evidence type="ECO:0000313" key="7">
    <source>
        <dbReference type="EMBL" id="VDK54065.1"/>
    </source>
</evidence>